<sequence length="113" mass="13080">MDWCFVHYCRQTNQDHLASTSYLKLPNWAAARFDWLVAKLLTKVQAQLLQTCLRKWPSFSWIANTFKLPIYRFYLHGCLTGDTLVITTAGGKKNQSKINSIEHFNEAPKGILF</sequence>
<gene>
    <name evidence="1" type="ORF">CMV_017570</name>
</gene>
<dbReference type="EMBL" id="JRKL02002829">
    <property type="protein sequence ID" value="KAF3957414.1"/>
    <property type="molecule type" value="Genomic_DNA"/>
</dbReference>
<proteinExistence type="predicted"/>
<name>A0A8J4R1K8_9ROSI</name>
<accession>A0A8J4R1K8</accession>
<comment type="caution">
    <text evidence="1">The sequence shown here is derived from an EMBL/GenBank/DDBJ whole genome shotgun (WGS) entry which is preliminary data.</text>
</comment>
<keyword evidence="2" id="KW-1185">Reference proteome</keyword>
<protein>
    <submittedName>
        <fullName evidence="1">Uncharacterized protein</fullName>
    </submittedName>
</protein>
<organism evidence="1 2">
    <name type="scientific">Castanea mollissima</name>
    <name type="common">Chinese chestnut</name>
    <dbReference type="NCBI Taxonomy" id="60419"/>
    <lineage>
        <taxon>Eukaryota</taxon>
        <taxon>Viridiplantae</taxon>
        <taxon>Streptophyta</taxon>
        <taxon>Embryophyta</taxon>
        <taxon>Tracheophyta</taxon>
        <taxon>Spermatophyta</taxon>
        <taxon>Magnoliopsida</taxon>
        <taxon>eudicotyledons</taxon>
        <taxon>Gunneridae</taxon>
        <taxon>Pentapetalae</taxon>
        <taxon>rosids</taxon>
        <taxon>fabids</taxon>
        <taxon>Fagales</taxon>
        <taxon>Fagaceae</taxon>
        <taxon>Castanea</taxon>
    </lineage>
</organism>
<reference evidence="1" key="1">
    <citation type="submission" date="2020-03" db="EMBL/GenBank/DDBJ databases">
        <title>Castanea mollissima Vanexum genome sequencing.</title>
        <authorList>
            <person name="Staton M."/>
        </authorList>
    </citation>
    <scope>NUCLEOTIDE SEQUENCE</scope>
    <source>
        <tissue evidence="1">Leaf</tissue>
    </source>
</reference>
<evidence type="ECO:0000313" key="2">
    <source>
        <dbReference type="Proteomes" id="UP000737018"/>
    </source>
</evidence>
<dbReference type="Proteomes" id="UP000737018">
    <property type="component" value="Unassembled WGS sequence"/>
</dbReference>
<evidence type="ECO:0000313" key="1">
    <source>
        <dbReference type="EMBL" id="KAF3957414.1"/>
    </source>
</evidence>
<dbReference type="AlphaFoldDB" id="A0A8J4R1K8"/>